<name>W0VDH6_9BURK</name>
<dbReference type="eggNOG" id="COG2133">
    <property type="taxonomic scope" value="Bacteria"/>
</dbReference>
<evidence type="ECO:0000313" key="2">
    <source>
        <dbReference type="Proteomes" id="UP000027604"/>
    </source>
</evidence>
<proteinExistence type="predicted"/>
<reference evidence="1 2" key="1">
    <citation type="journal article" date="2015" name="Genome Announc.">
        <title>Genome Sequence of Mushroom Soft-Rot Pathogen Janthinobacterium agaricidamnosum.</title>
        <authorList>
            <person name="Graupner K."/>
            <person name="Lackner G."/>
            <person name="Hertweck C."/>
        </authorList>
    </citation>
    <scope>NUCLEOTIDE SEQUENCE [LARGE SCALE GENOMIC DNA]</scope>
    <source>
        <strain evidence="2">NBRC 102515 / DSM 9628</strain>
    </source>
</reference>
<dbReference type="PATRIC" id="fig|1349767.4.peg.1385"/>
<dbReference type="HOGENOM" id="CLU_2682875_0_0_4"/>
<dbReference type="EMBL" id="HG322949">
    <property type="protein sequence ID" value="CDG85362.1"/>
    <property type="molecule type" value="Genomic_DNA"/>
</dbReference>
<dbReference type="EC" id="1.1.1.-" evidence="1"/>
<dbReference type="AlphaFoldDB" id="W0VDH6"/>
<evidence type="ECO:0000313" key="1">
    <source>
        <dbReference type="EMBL" id="CDG85362.1"/>
    </source>
</evidence>
<keyword evidence="1" id="KW-0560">Oxidoreductase</keyword>
<sequence length="74" mass="8146">MHRGKALPELNGHYPYSDYCDGGLKSFAYRNGTLTQANDWGIARGGNIMSFGQDGQNELYMLSGAGGVYRIVRQ</sequence>
<dbReference type="Gene3D" id="2.120.10.30">
    <property type="entry name" value="TolB, C-terminal domain"/>
    <property type="match status" value="1"/>
</dbReference>
<gene>
    <name evidence="1" type="ORF">GJA_4758</name>
</gene>
<dbReference type="Proteomes" id="UP000027604">
    <property type="component" value="Chromosome I"/>
</dbReference>
<dbReference type="GO" id="GO:0016491">
    <property type="term" value="F:oxidoreductase activity"/>
    <property type="evidence" value="ECO:0007669"/>
    <property type="project" value="UniProtKB-KW"/>
</dbReference>
<keyword evidence="2" id="KW-1185">Reference proteome</keyword>
<organism evidence="1 2">
    <name type="scientific">Janthinobacterium agaricidamnosum NBRC 102515 = DSM 9628</name>
    <dbReference type="NCBI Taxonomy" id="1349767"/>
    <lineage>
        <taxon>Bacteria</taxon>
        <taxon>Pseudomonadati</taxon>
        <taxon>Pseudomonadota</taxon>
        <taxon>Betaproteobacteria</taxon>
        <taxon>Burkholderiales</taxon>
        <taxon>Oxalobacteraceae</taxon>
        <taxon>Janthinobacterium</taxon>
    </lineage>
</organism>
<dbReference type="InterPro" id="IPR011042">
    <property type="entry name" value="6-blade_b-propeller_TolB-like"/>
</dbReference>
<dbReference type="STRING" id="1349767.GJA_4758"/>
<protein>
    <submittedName>
        <fullName evidence="1">Glucose/sorbosone dehydrogenase domain protein</fullName>
        <ecNumber evidence="1">1.1.1.-</ecNumber>
    </submittedName>
</protein>
<accession>W0VDH6</accession>
<dbReference type="KEGG" id="jag:GJA_4758"/>